<name>A0A067MZA1_BOTB1</name>
<evidence type="ECO:0000313" key="2">
    <source>
        <dbReference type="EMBL" id="KDQ17227.1"/>
    </source>
</evidence>
<dbReference type="Proteomes" id="UP000027195">
    <property type="component" value="Unassembled WGS sequence"/>
</dbReference>
<dbReference type="InParanoid" id="A0A067MZA1"/>
<accession>A0A067MZA1</accession>
<sequence>MAPMDCKCSCGNIGSSIECVAQWKTVLARLLFTFLTAVPGTMHSILALLDNLLTAHMMPTSIKRPNGIGIVQVFAERMSATFILGSLRQVLSDAPLDNWAEH</sequence>
<gene>
    <name evidence="2" type="ORF">BOTBODRAFT_600970</name>
</gene>
<keyword evidence="3" id="KW-1185">Reference proteome</keyword>
<keyword evidence="1" id="KW-0812">Transmembrane</keyword>
<protein>
    <submittedName>
        <fullName evidence="2">Uncharacterized protein</fullName>
    </submittedName>
</protein>
<proteinExistence type="predicted"/>
<evidence type="ECO:0000256" key="1">
    <source>
        <dbReference type="SAM" id="Phobius"/>
    </source>
</evidence>
<evidence type="ECO:0000313" key="3">
    <source>
        <dbReference type="Proteomes" id="UP000027195"/>
    </source>
</evidence>
<dbReference type="AlphaFoldDB" id="A0A067MZA1"/>
<reference evidence="3" key="1">
    <citation type="journal article" date="2014" name="Proc. Natl. Acad. Sci. U.S.A.">
        <title>Extensive sampling of basidiomycete genomes demonstrates inadequacy of the white-rot/brown-rot paradigm for wood decay fungi.</title>
        <authorList>
            <person name="Riley R."/>
            <person name="Salamov A.A."/>
            <person name="Brown D.W."/>
            <person name="Nagy L.G."/>
            <person name="Floudas D."/>
            <person name="Held B.W."/>
            <person name="Levasseur A."/>
            <person name="Lombard V."/>
            <person name="Morin E."/>
            <person name="Otillar R."/>
            <person name="Lindquist E.A."/>
            <person name="Sun H."/>
            <person name="LaButti K.M."/>
            <person name="Schmutz J."/>
            <person name="Jabbour D."/>
            <person name="Luo H."/>
            <person name="Baker S.E."/>
            <person name="Pisabarro A.G."/>
            <person name="Walton J.D."/>
            <person name="Blanchette R.A."/>
            <person name="Henrissat B."/>
            <person name="Martin F."/>
            <person name="Cullen D."/>
            <person name="Hibbett D.S."/>
            <person name="Grigoriev I.V."/>
        </authorList>
    </citation>
    <scope>NUCLEOTIDE SEQUENCE [LARGE SCALE GENOMIC DNA]</scope>
    <source>
        <strain evidence="3">FD-172 SS1</strain>
    </source>
</reference>
<dbReference type="EMBL" id="KL198024">
    <property type="protein sequence ID" value="KDQ17227.1"/>
    <property type="molecule type" value="Genomic_DNA"/>
</dbReference>
<dbReference type="HOGENOM" id="CLU_2277029_0_0_1"/>
<keyword evidence="1" id="KW-0472">Membrane</keyword>
<feature type="transmembrane region" description="Helical" evidence="1">
    <location>
        <begin position="30"/>
        <end position="49"/>
    </location>
</feature>
<keyword evidence="1" id="KW-1133">Transmembrane helix</keyword>
<organism evidence="2 3">
    <name type="scientific">Botryobasidium botryosum (strain FD-172 SS1)</name>
    <dbReference type="NCBI Taxonomy" id="930990"/>
    <lineage>
        <taxon>Eukaryota</taxon>
        <taxon>Fungi</taxon>
        <taxon>Dikarya</taxon>
        <taxon>Basidiomycota</taxon>
        <taxon>Agaricomycotina</taxon>
        <taxon>Agaricomycetes</taxon>
        <taxon>Cantharellales</taxon>
        <taxon>Botryobasidiaceae</taxon>
        <taxon>Botryobasidium</taxon>
    </lineage>
</organism>